<accession>A0A3B7MGU6</accession>
<dbReference type="Pfam" id="PF07980">
    <property type="entry name" value="SusD_RagB"/>
    <property type="match status" value="1"/>
</dbReference>
<sequence length="588" mass="66851">MKKTLLKYTGILTALTLFMQVSCNKLVDLKPINEISDVDYWKSADQYKLAANEFYTYLISFGQVLYDPFGANSNGGSPHSDLRADLTYNINVFSNGNNPLIITDGNWNTGFTRLRAINYLLDKSTKYTNAPEIAQYVAEAKFFRAYVYFDLLQQYGAVPIIQKPLDVSSPELMAARNTRDEVVDFIVKDLEEAITVLPVETALGAANKGRISAGAAQAFLGRVTLYEGTWQKFRNGNAGRYNGLLDKSIAASNAVIAAPDYQLFAPAILGDSALKYLFILEDEKSNPAGLNKSTNKEYILANRYSFTQRQIRQNVTHTFWGYGLTKKFADLFLSEDGLPIDKSPLFQGYAQTRSEYRQRDHRMLYMMAIDSNYYWDNENPGARTTWTGDAADIASSRGRNNNATGSGYRNQKWATERRLNDNEEGYDWPVIRLAEVYLNYAEAVFERNETIADADLDKSLNLVRNRVNKAMPKLSNSLVSANNLDMRTEIRRERTIELFLEGFRLDDLKRWKTAETEMPMNLLGIKWKGTRWETRYLVNGNPPFPVDANGNLILETGRKWSDKNYLLPVPTQQIQLNPNLKPNNTGWE</sequence>
<comment type="subcellular location">
    <subcellularLocation>
        <location evidence="1">Cell outer membrane</location>
    </subcellularLocation>
</comment>
<evidence type="ECO:0000313" key="8">
    <source>
        <dbReference type="EMBL" id="AXY73602.1"/>
    </source>
</evidence>
<evidence type="ECO:0000256" key="2">
    <source>
        <dbReference type="ARBA" id="ARBA00006275"/>
    </source>
</evidence>
<dbReference type="AlphaFoldDB" id="A0A3B7MGU6"/>
<dbReference type="GO" id="GO:0009279">
    <property type="term" value="C:cell outer membrane"/>
    <property type="evidence" value="ECO:0007669"/>
    <property type="project" value="UniProtKB-SubCell"/>
</dbReference>
<keyword evidence="3" id="KW-0732">Signal</keyword>
<evidence type="ECO:0000259" key="6">
    <source>
        <dbReference type="Pfam" id="PF07980"/>
    </source>
</evidence>
<dbReference type="RefSeq" id="WP_119049438.1">
    <property type="nucleotide sequence ID" value="NZ_CP032157.1"/>
</dbReference>
<keyword evidence="5" id="KW-0998">Cell outer membrane</keyword>
<dbReference type="InterPro" id="IPR011990">
    <property type="entry name" value="TPR-like_helical_dom_sf"/>
</dbReference>
<proteinExistence type="inferred from homology"/>
<keyword evidence="4" id="KW-0472">Membrane</keyword>
<evidence type="ECO:0000313" key="9">
    <source>
        <dbReference type="Proteomes" id="UP000263900"/>
    </source>
</evidence>
<feature type="domain" description="SusD-like N-terminal" evidence="7">
    <location>
        <begin position="104"/>
        <end position="225"/>
    </location>
</feature>
<evidence type="ECO:0000256" key="1">
    <source>
        <dbReference type="ARBA" id="ARBA00004442"/>
    </source>
</evidence>
<evidence type="ECO:0000256" key="5">
    <source>
        <dbReference type="ARBA" id="ARBA00023237"/>
    </source>
</evidence>
<protein>
    <submittedName>
        <fullName evidence="8">RagB/SusD family nutrient uptake outer membrane protein</fullName>
    </submittedName>
</protein>
<dbReference type="KEGG" id="pseg:D3H65_06225"/>
<dbReference type="InterPro" id="IPR012944">
    <property type="entry name" value="SusD_RagB_dom"/>
</dbReference>
<dbReference type="Gene3D" id="1.25.40.390">
    <property type="match status" value="1"/>
</dbReference>
<name>A0A3B7MGU6_9BACT</name>
<dbReference type="EMBL" id="CP032157">
    <property type="protein sequence ID" value="AXY73602.1"/>
    <property type="molecule type" value="Genomic_DNA"/>
</dbReference>
<dbReference type="SUPFAM" id="SSF48452">
    <property type="entry name" value="TPR-like"/>
    <property type="match status" value="1"/>
</dbReference>
<dbReference type="Pfam" id="PF14322">
    <property type="entry name" value="SusD-like_3"/>
    <property type="match status" value="1"/>
</dbReference>
<evidence type="ECO:0000256" key="3">
    <source>
        <dbReference type="ARBA" id="ARBA00022729"/>
    </source>
</evidence>
<reference evidence="8 9" key="1">
    <citation type="submission" date="2018-09" db="EMBL/GenBank/DDBJ databases">
        <title>Genome sequencing of strain 6GH32-13.</title>
        <authorList>
            <person name="Weon H.-Y."/>
            <person name="Heo J."/>
            <person name="Kwon S.-W."/>
        </authorList>
    </citation>
    <scope>NUCLEOTIDE SEQUENCE [LARGE SCALE GENOMIC DNA]</scope>
    <source>
        <strain evidence="8 9">5GH32-13</strain>
    </source>
</reference>
<evidence type="ECO:0000256" key="4">
    <source>
        <dbReference type="ARBA" id="ARBA00023136"/>
    </source>
</evidence>
<dbReference type="Proteomes" id="UP000263900">
    <property type="component" value="Chromosome"/>
</dbReference>
<feature type="domain" description="RagB/SusD" evidence="6">
    <location>
        <begin position="308"/>
        <end position="587"/>
    </location>
</feature>
<dbReference type="InterPro" id="IPR033985">
    <property type="entry name" value="SusD-like_N"/>
</dbReference>
<comment type="similarity">
    <text evidence="2">Belongs to the SusD family.</text>
</comment>
<organism evidence="8 9">
    <name type="scientific">Paraflavitalea soli</name>
    <dbReference type="NCBI Taxonomy" id="2315862"/>
    <lineage>
        <taxon>Bacteria</taxon>
        <taxon>Pseudomonadati</taxon>
        <taxon>Bacteroidota</taxon>
        <taxon>Chitinophagia</taxon>
        <taxon>Chitinophagales</taxon>
        <taxon>Chitinophagaceae</taxon>
        <taxon>Paraflavitalea</taxon>
    </lineage>
</organism>
<dbReference type="OrthoDB" id="5694214at2"/>
<gene>
    <name evidence="8" type="ORF">D3H65_06225</name>
</gene>
<evidence type="ECO:0000259" key="7">
    <source>
        <dbReference type="Pfam" id="PF14322"/>
    </source>
</evidence>
<keyword evidence="9" id="KW-1185">Reference proteome</keyword>